<reference evidence="3" key="2">
    <citation type="submission" date="2020-11" db="EMBL/GenBank/DDBJ databases">
        <title>The chromosome-scale genome resource for two endophytic Fusarium species: F. culmorum and F. pseudograminearum.</title>
        <authorList>
            <person name="Yuan Z."/>
        </authorList>
    </citation>
    <scope>NUCLEOTIDE SEQUENCE</scope>
    <source>
        <strain evidence="3">Class2-1B</strain>
    </source>
</reference>
<dbReference type="AlphaFoldDB" id="A0A2T4GY68"/>
<reference evidence="2 4" key="1">
    <citation type="submission" date="2018-02" db="EMBL/GenBank/DDBJ databases">
        <title>Fusarium culmorum secondary metabolites in fungal-bacterial-plant interactions.</title>
        <authorList>
            <person name="Schmidt R."/>
        </authorList>
    </citation>
    <scope>NUCLEOTIDE SEQUENCE [LARGE SCALE GENOMIC DNA]</scope>
    <source>
        <strain evidence="2 4">PV</strain>
    </source>
</reference>
<keyword evidence="4" id="KW-1185">Reference proteome</keyword>
<dbReference type="OrthoDB" id="5095207at2759"/>
<proteinExistence type="predicted"/>
<dbReference type="Proteomes" id="UP000241587">
    <property type="component" value="Unassembled WGS sequence"/>
</dbReference>
<evidence type="ECO:0000313" key="2">
    <source>
        <dbReference type="EMBL" id="PTD08492.1"/>
    </source>
</evidence>
<evidence type="ECO:0000313" key="3">
    <source>
        <dbReference type="EMBL" id="QPC62998.1"/>
    </source>
</evidence>
<sequence>MSTDDASSSTTDVSKSWTSTTNAVSTTETTSSVETSLSTTEISTTTQQVSTTTTEAATTTSDAPAIKPTFALQVANSARQSVNGKMPRYRKGSSTGNIIYLTVPATMENNYVTGDFHIETSTNRLMVGDVYVSVGATSSSLILAETAASIATRNYLYVSCTPPVQLGQKLECVVEGTARTQFFVFANEQTSTLMFLSAPGSPPGVNYITYDLIVVEA</sequence>
<feature type="compositionally biased region" description="Low complexity" evidence="1">
    <location>
        <begin position="1"/>
        <end position="61"/>
    </location>
</feature>
<evidence type="ECO:0000256" key="1">
    <source>
        <dbReference type="SAM" id="MobiDB-lite"/>
    </source>
</evidence>
<gene>
    <name evidence="2" type="ORF">FCULG_00012451</name>
    <name evidence="3" type="ORF">HYE67_005229</name>
</gene>
<accession>A0A2T4GY68</accession>
<name>A0A2T4GY68_FUSCU</name>
<dbReference type="Proteomes" id="UP000663297">
    <property type="component" value="Chromosome 2"/>
</dbReference>
<protein>
    <submittedName>
        <fullName evidence="2">Uncharacterized protein</fullName>
    </submittedName>
</protein>
<feature type="region of interest" description="Disordered" evidence="1">
    <location>
        <begin position="1"/>
        <end position="62"/>
    </location>
</feature>
<dbReference type="OMA" id="TMENNYV"/>
<dbReference type="EMBL" id="PVEM01000005">
    <property type="protein sequence ID" value="PTD08492.1"/>
    <property type="molecule type" value="Genomic_DNA"/>
</dbReference>
<evidence type="ECO:0000313" key="4">
    <source>
        <dbReference type="Proteomes" id="UP000241587"/>
    </source>
</evidence>
<dbReference type="EMBL" id="CP064748">
    <property type="protein sequence ID" value="QPC62998.1"/>
    <property type="molecule type" value="Genomic_DNA"/>
</dbReference>
<organism evidence="2 4">
    <name type="scientific">Fusarium culmorum</name>
    <dbReference type="NCBI Taxonomy" id="5516"/>
    <lineage>
        <taxon>Eukaryota</taxon>
        <taxon>Fungi</taxon>
        <taxon>Dikarya</taxon>
        <taxon>Ascomycota</taxon>
        <taxon>Pezizomycotina</taxon>
        <taxon>Sordariomycetes</taxon>
        <taxon>Hypocreomycetidae</taxon>
        <taxon>Hypocreales</taxon>
        <taxon>Nectriaceae</taxon>
        <taxon>Fusarium</taxon>
    </lineage>
</organism>